<dbReference type="PANTHER" id="PTHR28055">
    <property type="entry name" value="ALTERED INHERITANCE OF MITOCHONDRIA PROTEIN 41, MITOCHONDRIAL"/>
    <property type="match status" value="1"/>
</dbReference>
<dbReference type="RefSeq" id="WP_066612746.1">
    <property type="nucleotide sequence ID" value="NZ_LQQU01000024.1"/>
</dbReference>
<dbReference type="Pfam" id="PF09424">
    <property type="entry name" value="YqeY"/>
    <property type="match status" value="1"/>
</dbReference>
<dbReference type="EMBL" id="LQQU01000024">
    <property type="protein sequence ID" value="KZE31463.1"/>
    <property type="molecule type" value="Genomic_DNA"/>
</dbReference>
<reference evidence="2" key="1">
    <citation type="submission" date="2016-01" db="EMBL/GenBank/DDBJ databases">
        <title>Draft genome of Chromobacterium sp. F49.</title>
        <authorList>
            <person name="Hong K.W."/>
        </authorList>
    </citation>
    <scope>NUCLEOTIDE SEQUENCE [LARGE SCALE GENOMIC DNA]</scope>
    <source>
        <strain evidence="2">CN10</strain>
    </source>
</reference>
<accession>A0A165F5H3</accession>
<dbReference type="SUPFAM" id="SSF89095">
    <property type="entry name" value="GatB/YqeY motif"/>
    <property type="match status" value="1"/>
</dbReference>
<dbReference type="STRING" id="1452487.AVW16_11860"/>
<dbReference type="AlphaFoldDB" id="A0A165F5H3"/>
<dbReference type="GO" id="GO:0016740">
    <property type="term" value="F:transferase activity"/>
    <property type="evidence" value="ECO:0007669"/>
    <property type="project" value="UniProtKB-KW"/>
</dbReference>
<dbReference type="InterPro" id="IPR042184">
    <property type="entry name" value="YqeY/Aim41_N"/>
</dbReference>
<name>A0A165F5H3_9NEIS</name>
<gene>
    <name evidence="1" type="ORF">AVW16_11860</name>
</gene>
<dbReference type="Gene3D" id="1.10.1510.10">
    <property type="entry name" value="Uncharacterised protein YqeY/AIM41 PF09424, N-terminal domain"/>
    <property type="match status" value="1"/>
</dbReference>
<dbReference type="InterPro" id="IPR023168">
    <property type="entry name" value="GatB_Yqey_C_2"/>
</dbReference>
<sequence>MSLKTRISDDMKAAMKAKDAERLAAIRLLLAAIKQKEVDERVELDDAAIVALVDKMQKQRRDSIAQYEAASRQDLADKERAEMAVLAAYLPQPLSDDEIAALIDAAVTESGAAGVADMGKVMGLVKPKMAGRADMAKVSAAIKARLAG</sequence>
<keyword evidence="1" id="KW-0808">Transferase</keyword>
<comment type="caution">
    <text evidence="1">The sequence shown here is derived from an EMBL/GenBank/DDBJ whole genome shotgun (WGS) entry which is preliminary data.</text>
</comment>
<protein>
    <submittedName>
        <fullName evidence="1">Glutamyl-tRNA amidotransferase</fullName>
    </submittedName>
</protein>
<dbReference type="Proteomes" id="UP000076625">
    <property type="component" value="Unassembled WGS sequence"/>
</dbReference>
<evidence type="ECO:0000313" key="1">
    <source>
        <dbReference type="EMBL" id="KZE31463.1"/>
    </source>
</evidence>
<dbReference type="GO" id="GO:0016884">
    <property type="term" value="F:carbon-nitrogen ligase activity, with glutamine as amido-N-donor"/>
    <property type="evidence" value="ECO:0007669"/>
    <property type="project" value="InterPro"/>
</dbReference>
<dbReference type="OrthoDB" id="9788127at2"/>
<dbReference type="InterPro" id="IPR019004">
    <property type="entry name" value="YqeY/Aim41"/>
</dbReference>
<keyword evidence="2" id="KW-1185">Reference proteome</keyword>
<dbReference type="InterPro" id="IPR003789">
    <property type="entry name" value="Asn/Gln_tRNA_amidoTrase-B-like"/>
</dbReference>
<proteinExistence type="predicted"/>
<evidence type="ECO:0000313" key="2">
    <source>
        <dbReference type="Proteomes" id="UP000076625"/>
    </source>
</evidence>
<dbReference type="Gene3D" id="1.10.10.410">
    <property type="match status" value="1"/>
</dbReference>
<organism evidence="1 2">
    <name type="scientific">Crenobacter luteus</name>
    <dbReference type="NCBI Taxonomy" id="1452487"/>
    <lineage>
        <taxon>Bacteria</taxon>
        <taxon>Pseudomonadati</taxon>
        <taxon>Pseudomonadota</taxon>
        <taxon>Betaproteobacteria</taxon>
        <taxon>Neisseriales</taxon>
        <taxon>Neisseriaceae</taxon>
        <taxon>Crenobacter</taxon>
    </lineage>
</organism>
<dbReference type="PANTHER" id="PTHR28055:SF1">
    <property type="entry name" value="ALTERED INHERITANCE OF MITOCHONDRIA PROTEIN 41, MITOCHONDRIAL"/>
    <property type="match status" value="1"/>
</dbReference>